<dbReference type="InterPro" id="IPR011333">
    <property type="entry name" value="SKP1/BTB/POZ_sf"/>
</dbReference>
<evidence type="ECO:0000313" key="3">
    <source>
        <dbReference type="EMBL" id="AYV84681.1"/>
    </source>
</evidence>
<dbReference type="CDD" id="cd18186">
    <property type="entry name" value="BTB_POZ_ZBTB_KLHL-like"/>
    <property type="match status" value="1"/>
</dbReference>
<organism evidence="3">
    <name type="scientific">Hyperionvirus sp</name>
    <dbReference type="NCBI Taxonomy" id="2487770"/>
    <lineage>
        <taxon>Viruses</taxon>
        <taxon>Varidnaviria</taxon>
        <taxon>Bamfordvirae</taxon>
        <taxon>Nucleocytoviricota</taxon>
        <taxon>Megaviricetes</taxon>
        <taxon>Imitervirales</taxon>
        <taxon>Mimiviridae</taxon>
        <taxon>Klosneuvirinae</taxon>
    </lineage>
</organism>
<dbReference type="EMBL" id="MK072416">
    <property type="protein sequence ID" value="AYV84681.1"/>
    <property type="molecule type" value="Genomic_DNA"/>
</dbReference>
<dbReference type="Pfam" id="PF00651">
    <property type="entry name" value="BTB"/>
    <property type="match status" value="1"/>
</dbReference>
<dbReference type="SUPFAM" id="SSF54695">
    <property type="entry name" value="POZ domain"/>
    <property type="match status" value="1"/>
</dbReference>
<name>A0A3G5AEI3_9VIRU</name>
<evidence type="ECO:0000256" key="1">
    <source>
        <dbReference type="ARBA" id="ARBA00006497"/>
    </source>
</evidence>
<reference evidence="3" key="1">
    <citation type="submission" date="2018-10" db="EMBL/GenBank/DDBJ databases">
        <title>Hidden diversity of soil giant viruses.</title>
        <authorList>
            <person name="Schulz F."/>
            <person name="Alteio L."/>
            <person name="Goudeau D."/>
            <person name="Ryan E.M."/>
            <person name="Malmstrom R.R."/>
            <person name="Blanchard J."/>
            <person name="Woyke T."/>
        </authorList>
    </citation>
    <scope>NUCLEOTIDE SEQUENCE</scope>
    <source>
        <strain evidence="3">HYV1</strain>
    </source>
</reference>
<accession>A0A3G5AEI3</accession>
<protein>
    <recommendedName>
        <fullName evidence="2">BTB domain-containing protein</fullName>
    </recommendedName>
</protein>
<evidence type="ECO:0000259" key="2">
    <source>
        <dbReference type="Pfam" id="PF00651"/>
    </source>
</evidence>
<dbReference type="InterPro" id="IPR000210">
    <property type="entry name" value="BTB/POZ_dom"/>
</dbReference>
<dbReference type="Gene3D" id="3.30.710.10">
    <property type="entry name" value="Potassium Channel Kv1.1, Chain A"/>
    <property type="match status" value="1"/>
</dbReference>
<proteinExistence type="inferred from homology"/>
<gene>
    <name evidence="3" type="ORF">Hyperionvirus34_5</name>
</gene>
<feature type="domain" description="BTB" evidence="2">
    <location>
        <begin position="31"/>
        <end position="98"/>
    </location>
</feature>
<sequence length="292" mass="33597">MSEPMTEIKKPTPIGEEAGVIGRLNKILDCDLGDVKIICNGGVLTGLSHILSSASELLSKMLESKFKEGVKKEIDFSKYTLEAVSSFIRYIHVDYDICNTIETRLMFLPYNFTEMLDFIELCEIYDQKKCVKKYVDTLLGCFDHCSGDFYVDLIYYSDKAISVSIETRNKFKIKAYELLLRHPQRIINAYAELLKWSEIDKESEVYLNKINILNDVMKKSNSIKQLYFRKYSYAGVHSIIIFEGVNPDLIEKIFSVKPDRSSISLADYEFAKSSNKCIIVENTDNKFTYVDV</sequence>
<comment type="similarity">
    <text evidence="1">Belongs to the mimivirus BTB/WD family.</text>
</comment>